<evidence type="ECO:0000256" key="7">
    <source>
        <dbReference type="ARBA" id="ARBA00022989"/>
    </source>
</evidence>
<organism evidence="13 14">
    <name type="scientific">Roseateles toxinivorans</name>
    <dbReference type="NCBI Taxonomy" id="270368"/>
    <lineage>
        <taxon>Bacteria</taxon>
        <taxon>Pseudomonadati</taxon>
        <taxon>Pseudomonadota</taxon>
        <taxon>Betaproteobacteria</taxon>
        <taxon>Burkholderiales</taxon>
        <taxon>Sphaerotilaceae</taxon>
        <taxon>Roseateles</taxon>
    </lineage>
</organism>
<dbReference type="PANTHER" id="PTHR30386:SF17">
    <property type="entry name" value="ALKALINE PROTEASE SECRETION PROTEIN APRE"/>
    <property type="match status" value="1"/>
</dbReference>
<dbReference type="OrthoDB" id="9775513at2"/>
<reference evidence="13 14" key="1">
    <citation type="submission" date="2019-03" db="EMBL/GenBank/DDBJ databases">
        <title>Genomic Encyclopedia of Type Strains, Phase IV (KMG-IV): sequencing the most valuable type-strain genomes for metagenomic binning, comparative biology and taxonomic classification.</title>
        <authorList>
            <person name="Goeker M."/>
        </authorList>
    </citation>
    <scope>NUCLEOTIDE SEQUENCE [LARGE SCALE GENOMIC DNA]</scope>
    <source>
        <strain evidence="13 14">DSM 16998</strain>
    </source>
</reference>
<accession>A0A4R6QQ54</accession>
<evidence type="ECO:0000313" key="13">
    <source>
        <dbReference type="EMBL" id="TDP71771.1"/>
    </source>
</evidence>
<evidence type="ECO:0000256" key="10">
    <source>
        <dbReference type="SAM" id="Coils"/>
    </source>
</evidence>
<dbReference type="PANTHER" id="PTHR30386">
    <property type="entry name" value="MEMBRANE FUSION SUBUNIT OF EMRAB-TOLC MULTIDRUG EFFLUX PUMP"/>
    <property type="match status" value="1"/>
</dbReference>
<feature type="transmembrane region" description="Helical" evidence="9">
    <location>
        <begin position="30"/>
        <end position="49"/>
    </location>
</feature>
<name>A0A4R6QQ54_9BURK</name>
<dbReference type="AlphaFoldDB" id="A0A4R6QQ54"/>
<comment type="subcellular location">
    <subcellularLocation>
        <location evidence="1 9">Cell inner membrane</location>
        <topology evidence="1 9">Single-pass membrane protein</topology>
    </subcellularLocation>
</comment>
<evidence type="ECO:0000256" key="5">
    <source>
        <dbReference type="ARBA" id="ARBA00022519"/>
    </source>
</evidence>
<feature type="domain" description="AprE-like long alpha-helical hairpin" evidence="11">
    <location>
        <begin position="117"/>
        <end position="291"/>
    </location>
</feature>
<dbReference type="InterPro" id="IPR058982">
    <property type="entry name" value="Beta-barrel_AprE"/>
</dbReference>
<feature type="domain" description="AprE-like beta-barrel" evidence="12">
    <location>
        <begin position="336"/>
        <end position="425"/>
    </location>
</feature>
<keyword evidence="8 9" id="KW-0472">Membrane</keyword>
<evidence type="ECO:0000256" key="4">
    <source>
        <dbReference type="ARBA" id="ARBA00022475"/>
    </source>
</evidence>
<dbReference type="Pfam" id="PF25994">
    <property type="entry name" value="HH_AprE"/>
    <property type="match status" value="1"/>
</dbReference>
<keyword evidence="3 9" id="KW-0813">Transport</keyword>
<keyword evidence="10" id="KW-0175">Coiled coil</keyword>
<dbReference type="EMBL" id="SNXS01000003">
    <property type="protein sequence ID" value="TDP71771.1"/>
    <property type="molecule type" value="Genomic_DNA"/>
</dbReference>
<protein>
    <recommendedName>
        <fullName evidence="9">Membrane fusion protein (MFP) family protein</fullName>
    </recommendedName>
</protein>
<dbReference type="InterPro" id="IPR010129">
    <property type="entry name" value="T1SS_HlyD"/>
</dbReference>
<keyword evidence="6 9" id="KW-0812">Transmembrane</keyword>
<dbReference type="NCBIfam" id="TIGR01843">
    <property type="entry name" value="type_I_hlyD"/>
    <property type="match status" value="1"/>
</dbReference>
<evidence type="ECO:0000256" key="3">
    <source>
        <dbReference type="ARBA" id="ARBA00022448"/>
    </source>
</evidence>
<keyword evidence="7 9" id="KW-1133">Transmembrane helix</keyword>
<dbReference type="InterPro" id="IPR050739">
    <property type="entry name" value="MFP"/>
</dbReference>
<keyword evidence="5 9" id="KW-0997">Cell inner membrane</keyword>
<dbReference type="Pfam" id="PF26002">
    <property type="entry name" value="Beta-barrel_AprE"/>
    <property type="match status" value="1"/>
</dbReference>
<evidence type="ECO:0000313" key="14">
    <source>
        <dbReference type="Proteomes" id="UP000295361"/>
    </source>
</evidence>
<dbReference type="Gene3D" id="2.40.50.100">
    <property type="match status" value="1"/>
</dbReference>
<comment type="similarity">
    <text evidence="2 9">Belongs to the membrane fusion protein (MFP) (TC 8.A.1) family.</text>
</comment>
<dbReference type="GO" id="GO:0015031">
    <property type="term" value="P:protein transport"/>
    <property type="evidence" value="ECO:0007669"/>
    <property type="project" value="InterPro"/>
</dbReference>
<dbReference type="InterPro" id="IPR058781">
    <property type="entry name" value="HH_AprE-like"/>
</dbReference>
<feature type="coiled-coil region" evidence="10">
    <location>
        <begin position="186"/>
        <end position="244"/>
    </location>
</feature>
<evidence type="ECO:0000256" key="8">
    <source>
        <dbReference type="ARBA" id="ARBA00023136"/>
    </source>
</evidence>
<dbReference type="Gene3D" id="2.40.30.170">
    <property type="match status" value="1"/>
</dbReference>
<evidence type="ECO:0000256" key="2">
    <source>
        <dbReference type="ARBA" id="ARBA00009477"/>
    </source>
</evidence>
<evidence type="ECO:0000256" key="9">
    <source>
        <dbReference type="RuleBase" id="RU365093"/>
    </source>
</evidence>
<dbReference type="GO" id="GO:0005886">
    <property type="term" value="C:plasma membrane"/>
    <property type="evidence" value="ECO:0007669"/>
    <property type="project" value="UniProtKB-SubCell"/>
</dbReference>
<proteinExistence type="inferred from homology"/>
<evidence type="ECO:0000256" key="1">
    <source>
        <dbReference type="ARBA" id="ARBA00004377"/>
    </source>
</evidence>
<keyword evidence="4 9" id="KW-1003">Cell membrane</keyword>
<dbReference type="PRINTS" id="PR01490">
    <property type="entry name" value="RTXTOXIND"/>
</dbReference>
<dbReference type="Proteomes" id="UP000295361">
    <property type="component" value="Unassembled WGS sequence"/>
</dbReference>
<dbReference type="RefSeq" id="WP_133701517.1">
    <property type="nucleotide sequence ID" value="NZ_SNXS01000003.1"/>
</dbReference>
<keyword evidence="14" id="KW-1185">Reference proteome</keyword>
<comment type="caution">
    <text evidence="13">The sequence shown here is derived from an EMBL/GenBank/DDBJ whole genome shotgun (WGS) entry which is preliminary data.</text>
</comment>
<evidence type="ECO:0000259" key="12">
    <source>
        <dbReference type="Pfam" id="PF26002"/>
    </source>
</evidence>
<dbReference type="InParanoid" id="A0A4R6QQ54"/>
<sequence>MADVSLRDQALARLVVGDERAAQDGRRWNLIGLAIIAGTIGVSVVWSTLAPLSSAVVAQGSVKVDTSRKKIQHAEGGVVKKILVQDGSTVKAGDVLVQLDETRAGAAHGVVVGGRDVALATEARLKAERDEKSTIEFPTELTQRADNEQVAQILRAQQAMFAARRSSRAGELGILDEQVAALRNEITGFQSQQRSKNEQIESLENDLKGLIDLDKQGMVEKTRLRAVDRDIARLKGERDELVSKVASGRTAISERELKKFQVRRAFQEEVANELKKVQSENYELIERASATKRTLELTELRAPVSGTITELKIHTAGGVIGPGEVVMELVPSDDRLVLEARVLPADIDRVMVGQQAGLKLHAFNPRTTPELNGSVTYVSADAVLDPRTELSYFTVKLDVPKTELERLGEQKVQPGMQADIFIRTGERTFFGYLLQPLMDSFRKAWLER</sequence>
<evidence type="ECO:0000256" key="6">
    <source>
        <dbReference type="ARBA" id="ARBA00022692"/>
    </source>
</evidence>
<gene>
    <name evidence="13" type="ORF">DES47_103755</name>
</gene>
<evidence type="ECO:0000259" key="11">
    <source>
        <dbReference type="Pfam" id="PF25994"/>
    </source>
</evidence>